<organism evidence="3 4">
    <name type="scientific">Reyranella aquatilis</name>
    <dbReference type="NCBI Taxonomy" id="2035356"/>
    <lineage>
        <taxon>Bacteria</taxon>
        <taxon>Pseudomonadati</taxon>
        <taxon>Pseudomonadota</taxon>
        <taxon>Alphaproteobacteria</taxon>
        <taxon>Hyphomicrobiales</taxon>
        <taxon>Reyranellaceae</taxon>
        <taxon>Reyranella</taxon>
    </lineage>
</organism>
<dbReference type="Pfam" id="PF01497">
    <property type="entry name" value="Peripla_BP_2"/>
    <property type="match status" value="1"/>
</dbReference>
<reference evidence="3 4" key="1">
    <citation type="submission" date="2021-11" db="EMBL/GenBank/DDBJ databases">
        <authorList>
            <person name="Lee D.-H."/>
            <person name="Kim S.-B."/>
        </authorList>
    </citation>
    <scope>NUCLEOTIDE SEQUENCE [LARGE SCALE GENOMIC DNA]</scope>
    <source>
        <strain evidence="3 4">KCTC 52223</strain>
    </source>
</reference>
<feature type="chain" id="PRO_5046819331" evidence="1">
    <location>
        <begin position="24"/>
        <end position="287"/>
    </location>
</feature>
<dbReference type="InterPro" id="IPR050902">
    <property type="entry name" value="ABC_Transporter_SBP"/>
</dbReference>
<sequence length="287" mass="29661">MKRRTVLGLGAVAAAATALPVHAQRPPRIVSVGSAITEIVYALGAENMLVGVDTTSLYPEAARALPQVGYMRALSAEGVLSLKPTLIIATTAAGPPGALDQLKATGIEIMVLPDHYDYDSVVAKIAAVGKVTGKVAEADAMIARGRDAMKSLAATLARTTRHPRVLFLLSMTGGAPQAAGRDTAAAGIIKLAGGVNAIDGYAGYRPLTPESVLASNADYVLVTRQTVQAMGGRQAILDQPSLNRTPAGKAGRLIEFDTLLLLGFGPRTPEAATELAMALHPELARAP</sequence>
<evidence type="ECO:0000259" key="2">
    <source>
        <dbReference type="PROSITE" id="PS50983"/>
    </source>
</evidence>
<dbReference type="Gene3D" id="3.40.50.1980">
    <property type="entry name" value="Nitrogenase molybdenum iron protein domain"/>
    <property type="match status" value="2"/>
</dbReference>
<dbReference type="Proteomes" id="UP001198862">
    <property type="component" value="Unassembled WGS sequence"/>
</dbReference>
<dbReference type="PROSITE" id="PS50983">
    <property type="entry name" value="FE_B12_PBP"/>
    <property type="match status" value="1"/>
</dbReference>
<dbReference type="SUPFAM" id="SSF53807">
    <property type="entry name" value="Helical backbone' metal receptor"/>
    <property type="match status" value="1"/>
</dbReference>
<evidence type="ECO:0000313" key="3">
    <source>
        <dbReference type="EMBL" id="MCC8430868.1"/>
    </source>
</evidence>
<name>A0ABS8KXP4_9HYPH</name>
<comment type="caution">
    <text evidence="3">The sequence shown here is derived from an EMBL/GenBank/DDBJ whole genome shotgun (WGS) entry which is preliminary data.</text>
</comment>
<dbReference type="RefSeq" id="WP_230552015.1">
    <property type="nucleotide sequence ID" value="NZ_JAJISD010000007.1"/>
</dbReference>
<proteinExistence type="predicted"/>
<gene>
    <name evidence="3" type="ORF">LJ725_17995</name>
</gene>
<feature type="signal peptide" evidence="1">
    <location>
        <begin position="1"/>
        <end position="23"/>
    </location>
</feature>
<accession>A0ABS8KXP4</accession>
<keyword evidence="4" id="KW-1185">Reference proteome</keyword>
<dbReference type="PANTHER" id="PTHR30535:SF4">
    <property type="entry name" value="HEMIN-BINDING PERIPLASMIC PROTEIN HMUT"/>
    <property type="match status" value="1"/>
</dbReference>
<dbReference type="InterPro" id="IPR002491">
    <property type="entry name" value="ABC_transptr_periplasmic_BD"/>
</dbReference>
<keyword evidence="1" id="KW-0732">Signal</keyword>
<evidence type="ECO:0000313" key="4">
    <source>
        <dbReference type="Proteomes" id="UP001198862"/>
    </source>
</evidence>
<protein>
    <submittedName>
        <fullName evidence="3">ABC transporter substrate-binding protein</fullName>
    </submittedName>
</protein>
<feature type="domain" description="Fe/B12 periplasmic-binding" evidence="2">
    <location>
        <begin position="28"/>
        <end position="283"/>
    </location>
</feature>
<dbReference type="PANTHER" id="PTHR30535">
    <property type="entry name" value="VITAMIN B12-BINDING PROTEIN"/>
    <property type="match status" value="1"/>
</dbReference>
<evidence type="ECO:0000256" key="1">
    <source>
        <dbReference type="SAM" id="SignalP"/>
    </source>
</evidence>
<dbReference type="EMBL" id="JAJISD010000007">
    <property type="protein sequence ID" value="MCC8430868.1"/>
    <property type="molecule type" value="Genomic_DNA"/>
</dbReference>